<dbReference type="OrthoDB" id="85156at2157"/>
<dbReference type="PANTHER" id="PTHR20861">
    <property type="entry name" value="HOMOSERINE/4-DIPHOSPHOCYTIDYL-2-C-METHYL-D-ERYTHRITOL KINASE"/>
    <property type="match status" value="1"/>
</dbReference>
<feature type="domain" description="GHMP kinase C-terminal" evidence="2">
    <location>
        <begin position="141"/>
        <end position="220"/>
    </location>
</feature>
<dbReference type="InterPro" id="IPR013750">
    <property type="entry name" value="GHMP_kinase_C_dom"/>
</dbReference>
<dbReference type="Proteomes" id="UP000017840">
    <property type="component" value="Unassembled WGS sequence"/>
</dbReference>
<proteinExistence type="predicted"/>
<accession>V4H8T2</accession>
<gene>
    <name evidence="3" type="ORF">K933_15637</name>
</gene>
<dbReference type="EMBL" id="ASGZ01000063">
    <property type="protein sequence ID" value="ESP87125.1"/>
    <property type="molecule type" value="Genomic_DNA"/>
</dbReference>
<dbReference type="InterPro" id="IPR020568">
    <property type="entry name" value="Ribosomal_Su5_D2-typ_SF"/>
</dbReference>
<dbReference type="NCBIfam" id="TIGR00144">
    <property type="entry name" value="beta_RFAP_syn"/>
    <property type="match status" value="1"/>
</dbReference>
<organism evidence="3 4">
    <name type="scientific">Candidatus Halobonum tyrrellensis G22</name>
    <dbReference type="NCBI Taxonomy" id="1324957"/>
    <lineage>
        <taxon>Archaea</taxon>
        <taxon>Methanobacteriati</taxon>
        <taxon>Methanobacteriota</taxon>
        <taxon>Stenosarchaea group</taxon>
        <taxon>Halobacteria</taxon>
        <taxon>Halobacteriales</taxon>
        <taxon>Haloferacaceae</taxon>
        <taxon>Candidatus Halobonum</taxon>
    </lineage>
</organism>
<dbReference type="eggNOG" id="arCOG01026">
    <property type="taxonomic scope" value="Archaea"/>
</dbReference>
<dbReference type="AlphaFoldDB" id="V4H8T2"/>
<dbReference type="InterPro" id="IPR004422">
    <property type="entry name" value="RFAP_synthase"/>
</dbReference>
<dbReference type="PATRIC" id="fig|1324957.4.peg.3175"/>
<dbReference type="PANTHER" id="PTHR20861:SF6">
    <property type="entry name" value="BETA-RIBOFURANOSYLPHENOL 5'-PHOSPHATE SYNTHASE"/>
    <property type="match status" value="1"/>
</dbReference>
<reference evidence="3 4" key="1">
    <citation type="journal article" date="2013" name="Genome Announc.">
        <title>Draft Genome Sequence of 'Candidatus Halobonum tyrrellensis' Strain G22, Isolated from the Hypersaline Waters of Lake Tyrrell, Australia.</title>
        <authorList>
            <person name="Ugalde J.A."/>
            <person name="Narasingarao P."/>
            <person name="Kuo S."/>
            <person name="Podell S."/>
            <person name="Allen E.E."/>
        </authorList>
    </citation>
    <scope>NUCLEOTIDE SEQUENCE [LARGE SCALE GENOMIC DNA]</scope>
    <source>
        <strain evidence="3 4">G22</strain>
    </source>
</reference>
<name>V4H8T2_9EURY</name>
<comment type="caution">
    <text evidence="3">The sequence shown here is derived from an EMBL/GenBank/DDBJ whole genome shotgun (WGS) entry which is preliminary data.</text>
</comment>
<keyword evidence="1" id="KW-0808">Transferase</keyword>
<evidence type="ECO:0000259" key="2">
    <source>
        <dbReference type="Pfam" id="PF08544"/>
    </source>
</evidence>
<dbReference type="GO" id="GO:0016740">
    <property type="term" value="F:transferase activity"/>
    <property type="evidence" value="ECO:0007669"/>
    <property type="project" value="UniProtKB-KW"/>
</dbReference>
<dbReference type="SUPFAM" id="SSF54211">
    <property type="entry name" value="Ribosomal protein S5 domain 2-like"/>
    <property type="match status" value="1"/>
</dbReference>
<keyword evidence="4" id="KW-1185">Reference proteome</keyword>
<sequence length="249" mass="25615">RETLPRHMGLGSGTQLALAVLAGVARAHDCEPRVRERAPALGRGGRSGVGVAAFEAGGVVLDAGHPTERFTTDRPADGDWRVPPVVARHPVPDDWRFLLVVPDADPGRSAADEDDSMRATVEAADPGVADRIAGVLQRRLLPAAAEGAVERFGAAVGEVGRLNGAWFADAQGGVYRPPVGDLVAALADDPAAFGAGQSSWGPTVYAVTDADRAEAARTAGERALATAGVDGEVSVVRGCNEGATVRFDA</sequence>
<dbReference type="Pfam" id="PF08544">
    <property type="entry name" value="GHMP_kinases_C"/>
    <property type="match status" value="1"/>
</dbReference>
<dbReference type="RefSeq" id="WP_023395698.1">
    <property type="nucleotide sequence ID" value="NZ_ASGZ01000063.1"/>
</dbReference>
<feature type="non-terminal residue" evidence="3">
    <location>
        <position position="1"/>
    </location>
</feature>
<evidence type="ECO:0000313" key="4">
    <source>
        <dbReference type="Proteomes" id="UP000017840"/>
    </source>
</evidence>
<evidence type="ECO:0000313" key="3">
    <source>
        <dbReference type="EMBL" id="ESP87125.1"/>
    </source>
</evidence>
<protein>
    <submittedName>
        <fullName evidence="3">Beta-rfap synthase</fullName>
    </submittedName>
</protein>
<evidence type="ECO:0000256" key="1">
    <source>
        <dbReference type="ARBA" id="ARBA00022679"/>
    </source>
</evidence>